<dbReference type="CDD" id="cd16917">
    <property type="entry name" value="HATPase_UhpB-NarQ-NarX-like"/>
    <property type="match status" value="1"/>
</dbReference>
<dbReference type="PANTHER" id="PTHR24421:SF10">
    <property type="entry name" value="NITRATE_NITRITE SENSOR PROTEIN NARQ"/>
    <property type="match status" value="1"/>
</dbReference>
<dbReference type="STRING" id="1379680.GCA_001612615_01653"/>
<gene>
    <name evidence="11" type="ORF">SAMN04244553_5404</name>
</gene>
<reference evidence="11 12" key="1">
    <citation type="submission" date="2017-09" db="EMBL/GenBank/DDBJ databases">
        <authorList>
            <person name="Ehlers B."/>
            <person name="Leendertz F.H."/>
        </authorList>
    </citation>
    <scope>NUCLEOTIDE SEQUENCE [LARGE SCALE GENOMIC DNA]</scope>
    <source>
        <strain evidence="11 12">DSM 45537</strain>
    </source>
</reference>
<keyword evidence="4" id="KW-0808">Transferase</keyword>
<dbReference type="InterPro" id="IPR036890">
    <property type="entry name" value="HATPase_C_sf"/>
</dbReference>
<evidence type="ECO:0000256" key="1">
    <source>
        <dbReference type="ARBA" id="ARBA00000085"/>
    </source>
</evidence>
<evidence type="ECO:0000256" key="5">
    <source>
        <dbReference type="ARBA" id="ARBA00022741"/>
    </source>
</evidence>
<feature type="transmembrane region" description="Helical" evidence="9">
    <location>
        <begin position="184"/>
        <end position="201"/>
    </location>
</feature>
<keyword evidence="6 11" id="KW-0418">Kinase</keyword>
<dbReference type="InterPro" id="IPR011712">
    <property type="entry name" value="Sig_transdc_His_kin_sub3_dim/P"/>
</dbReference>
<evidence type="ECO:0000256" key="8">
    <source>
        <dbReference type="ARBA" id="ARBA00023012"/>
    </source>
</evidence>
<dbReference type="RefSeq" id="WP_097247351.1">
    <property type="nucleotide sequence ID" value="NZ_OBEG01000006.1"/>
</dbReference>
<dbReference type="Gene3D" id="1.20.5.1930">
    <property type="match status" value="1"/>
</dbReference>
<dbReference type="Pfam" id="PF07730">
    <property type="entry name" value="HisKA_3"/>
    <property type="match status" value="1"/>
</dbReference>
<keyword evidence="9" id="KW-0472">Membrane</keyword>
<evidence type="ECO:0000256" key="9">
    <source>
        <dbReference type="SAM" id="Phobius"/>
    </source>
</evidence>
<name>A0A285LU45_9NOCA</name>
<dbReference type="Gene3D" id="3.30.565.10">
    <property type="entry name" value="Histidine kinase-like ATPase, C-terminal domain"/>
    <property type="match status" value="1"/>
</dbReference>
<dbReference type="GO" id="GO:0016020">
    <property type="term" value="C:membrane"/>
    <property type="evidence" value="ECO:0007669"/>
    <property type="project" value="InterPro"/>
</dbReference>
<evidence type="ECO:0000256" key="3">
    <source>
        <dbReference type="ARBA" id="ARBA00022553"/>
    </source>
</evidence>
<dbReference type="GO" id="GO:0046983">
    <property type="term" value="F:protein dimerization activity"/>
    <property type="evidence" value="ECO:0007669"/>
    <property type="project" value="InterPro"/>
</dbReference>
<evidence type="ECO:0000256" key="4">
    <source>
        <dbReference type="ARBA" id="ARBA00022679"/>
    </source>
</evidence>
<feature type="domain" description="Signal transduction histidine kinase subgroup 3 dimerisation and phosphoacceptor" evidence="10">
    <location>
        <begin position="224"/>
        <end position="289"/>
    </location>
</feature>
<dbReference type="InterPro" id="IPR050482">
    <property type="entry name" value="Sensor_HK_TwoCompSys"/>
</dbReference>
<keyword evidence="12" id="KW-1185">Reference proteome</keyword>
<sequence length="468" mass="50404">MDVTQAIPPPAGARKAVPFRERGRVRDRLAAFARDPIGTFRRSLTELPFDYPPKVIVIADIATFVIGVAATVQRHAYFPTAVPLLAMLLLFISVPAFCLFGVVPNPGTLGLCGMGAAALFLLQPVAADFAPFVLVIVVGEVAAIASVRVGAAVAVGAIAELVAFDIAGNVWWSADTERFDGLPMYGMGIVLGFMCGLMLQYQRRFLYRERHYQEMRAAQAAEEERRRIAREVHDVIAHSLSITLLHLTAARHALETDRDVDEAVEALVDAERLGRQAMADIRRTVGLLDKRPSRLAPEPSVRDIEDLVGDFVRAGLDVRYRCTDDLSPVTAAVGLALYRIGQESLANVVKHAPGATATVLLTVDDAAAALTVVNTLPDGLPAQRGHGMGLTGMWQRAELLGGRLTAGPAEDGWSVRAEFPLVASKAWLHCPLPGLFLDATTAVREGATRREQSPSLGAAAWRTLREGA</sequence>
<keyword evidence="5" id="KW-0547">Nucleotide-binding</keyword>
<keyword evidence="8" id="KW-0902">Two-component regulatory system</keyword>
<evidence type="ECO:0000256" key="2">
    <source>
        <dbReference type="ARBA" id="ARBA00012438"/>
    </source>
</evidence>
<protein>
    <recommendedName>
        <fullName evidence="2">histidine kinase</fullName>
        <ecNumber evidence="2">2.7.13.3</ecNumber>
    </recommendedName>
</protein>
<accession>A0A285LU45</accession>
<dbReference type="EC" id="2.7.13.3" evidence="2"/>
<feature type="transmembrane region" description="Helical" evidence="9">
    <location>
        <begin position="55"/>
        <end position="72"/>
    </location>
</feature>
<evidence type="ECO:0000259" key="10">
    <source>
        <dbReference type="Pfam" id="PF07730"/>
    </source>
</evidence>
<evidence type="ECO:0000313" key="12">
    <source>
        <dbReference type="Proteomes" id="UP000219565"/>
    </source>
</evidence>
<evidence type="ECO:0000256" key="7">
    <source>
        <dbReference type="ARBA" id="ARBA00022840"/>
    </source>
</evidence>
<keyword evidence="3" id="KW-0597">Phosphoprotein</keyword>
<feature type="transmembrane region" description="Helical" evidence="9">
    <location>
        <begin position="84"/>
        <end position="103"/>
    </location>
</feature>
<proteinExistence type="predicted"/>
<organism evidence="11 12">
    <name type="scientific">Nocardia amikacinitolerans</name>
    <dbReference type="NCBI Taxonomy" id="756689"/>
    <lineage>
        <taxon>Bacteria</taxon>
        <taxon>Bacillati</taxon>
        <taxon>Actinomycetota</taxon>
        <taxon>Actinomycetes</taxon>
        <taxon>Mycobacteriales</taxon>
        <taxon>Nocardiaceae</taxon>
        <taxon>Nocardia</taxon>
    </lineage>
</organism>
<feature type="transmembrane region" description="Helical" evidence="9">
    <location>
        <begin position="149"/>
        <end position="172"/>
    </location>
</feature>
<dbReference type="GO" id="GO:0005524">
    <property type="term" value="F:ATP binding"/>
    <property type="evidence" value="ECO:0007669"/>
    <property type="project" value="UniProtKB-KW"/>
</dbReference>
<dbReference type="OrthoDB" id="227596at2"/>
<comment type="catalytic activity">
    <reaction evidence="1">
        <text>ATP + protein L-histidine = ADP + protein N-phospho-L-histidine.</text>
        <dbReference type="EC" id="2.7.13.3"/>
    </reaction>
</comment>
<dbReference type="SUPFAM" id="SSF55874">
    <property type="entry name" value="ATPase domain of HSP90 chaperone/DNA topoisomerase II/histidine kinase"/>
    <property type="match status" value="1"/>
</dbReference>
<feature type="transmembrane region" description="Helical" evidence="9">
    <location>
        <begin position="115"/>
        <end position="137"/>
    </location>
</feature>
<evidence type="ECO:0000313" key="11">
    <source>
        <dbReference type="EMBL" id="SNY88432.1"/>
    </source>
</evidence>
<dbReference type="PANTHER" id="PTHR24421">
    <property type="entry name" value="NITRATE/NITRITE SENSOR PROTEIN NARX-RELATED"/>
    <property type="match status" value="1"/>
</dbReference>
<evidence type="ECO:0000256" key="6">
    <source>
        <dbReference type="ARBA" id="ARBA00022777"/>
    </source>
</evidence>
<keyword evidence="9" id="KW-0812">Transmembrane</keyword>
<dbReference type="Proteomes" id="UP000219565">
    <property type="component" value="Unassembled WGS sequence"/>
</dbReference>
<keyword evidence="9" id="KW-1133">Transmembrane helix</keyword>
<dbReference type="GO" id="GO:0000155">
    <property type="term" value="F:phosphorelay sensor kinase activity"/>
    <property type="evidence" value="ECO:0007669"/>
    <property type="project" value="InterPro"/>
</dbReference>
<dbReference type="EMBL" id="OBEG01000006">
    <property type="protein sequence ID" value="SNY88432.1"/>
    <property type="molecule type" value="Genomic_DNA"/>
</dbReference>
<keyword evidence="7" id="KW-0067">ATP-binding</keyword>
<dbReference type="AlphaFoldDB" id="A0A285LU45"/>